<organism evidence="3">
    <name type="scientific">marine sediment metagenome</name>
    <dbReference type="NCBI Taxonomy" id="412755"/>
    <lineage>
        <taxon>unclassified sequences</taxon>
        <taxon>metagenomes</taxon>
        <taxon>ecological metagenomes</taxon>
    </lineage>
</organism>
<evidence type="ECO:0000313" key="3">
    <source>
        <dbReference type="EMBL" id="GAH73589.1"/>
    </source>
</evidence>
<comment type="similarity">
    <text evidence="1">Belongs to the aspartate/glutamate racemases family.</text>
</comment>
<evidence type="ECO:0000256" key="1">
    <source>
        <dbReference type="ARBA" id="ARBA00007847"/>
    </source>
</evidence>
<dbReference type="NCBIfam" id="TIGR00035">
    <property type="entry name" value="asp_race"/>
    <property type="match status" value="1"/>
</dbReference>
<dbReference type="EMBL" id="BARU01028695">
    <property type="protein sequence ID" value="GAH73589.1"/>
    <property type="molecule type" value="Genomic_DNA"/>
</dbReference>
<accession>X1J5H8</accession>
<comment type="caution">
    <text evidence="3">The sequence shown here is derived from an EMBL/GenBank/DDBJ whole genome shotgun (WGS) entry which is preliminary data.</text>
</comment>
<dbReference type="InterPro" id="IPR001920">
    <property type="entry name" value="Asp/Glu_race"/>
</dbReference>
<name>X1J5H8_9ZZZZ</name>
<proteinExistence type="inferred from homology"/>
<feature type="non-terminal residue" evidence="3">
    <location>
        <position position="198"/>
    </location>
</feature>
<keyword evidence="2" id="KW-0413">Isomerase</keyword>
<dbReference type="AlphaFoldDB" id="X1J5H8"/>
<dbReference type="InterPro" id="IPR018187">
    <property type="entry name" value="Asp/Glu_racemase_AS_1"/>
</dbReference>
<gene>
    <name evidence="3" type="ORF">S03H2_45768</name>
</gene>
<dbReference type="PANTHER" id="PTHR21198">
    <property type="entry name" value="GLUTAMATE RACEMASE"/>
    <property type="match status" value="1"/>
</dbReference>
<evidence type="ECO:0000256" key="2">
    <source>
        <dbReference type="ARBA" id="ARBA00023235"/>
    </source>
</evidence>
<dbReference type="InterPro" id="IPR015942">
    <property type="entry name" value="Asp/Glu/hydantoin_racemase"/>
</dbReference>
<dbReference type="PANTHER" id="PTHR21198:SF7">
    <property type="entry name" value="ASPARTATE-GLUTAMATE RACEMASE FAMILY"/>
    <property type="match status" value="1"/>
</dbReference>
<dbReference type="Gene3D" id="3.40.50.1860">
    <property type="match status" value="2"/>
</dbReference>
<dbReference type="Pfam" id="PF01177">
    <property type="entry name" value="Asp_Glu_race"/>
    <property type="match status" value="1"/>
</dbReference>
<sequence>MNQKIIGILGGMGPEATLDLFYKIIKLSPAEKDQDHFRIIIDNNPKIPDRTDAILGIGKDPLPELIKTAQNLEKAGADFIIMPCNTAHYFISGIQQNVNIPILNMIEESANYVKNIFASFKKIGLLASKGTYKTKLYNSFFNTKNIDILIPTPFEQDKIMDLIYMVKSGILSEEMKSQIIKISEEQIKKGSQAIIVGC</sequence>
<dbReference type="GO" id="GO:0047661">
    <property type="term" value="F:amino-acid racemase activity"/>
    <property type="evidence" value="ECO:0007669"/>
    <property type="project" value="InterPro"/>
</dbReference>
<protein>
    <recommendedName>
        <fullName evidence="4">Aspartate racemase</fullName>
    </recommendedName>
</protein>
<evidence type="ECO:0008006" key="4">
    <source>
        <dbReference type="Google" id="ProtNLM"/>
    </source>
</evidence>
<dbReference type="SUPFAM" id="SSF53681">
    <property type="entry name" value="Aspartate/glutamate racemase"/>
    <property type="match status" value="2"/>
</dbReference>
<reference evidence="3" key="1">
    <citation type="journal article" date="2014" name="Front. Microbiol.">
        <title>High frequency of phylogenetically diverse reductive dehalogenase-homologous genes in deep subseafloor sedimentary metagenomes.</title>
        <authorList>
            <person name="Kawai M."/>
            <person name="Futagami T."/>
            <person name="Toyoda A."/>
            <person name="Takaki Y."/>
            <person name="Nishi S."/>
            <person name="Hori S."/>
            <person name="Arai W."/>
            <person name="Tsubouchi T."/>
            <person name="Morono Y."/>
            <person name="Uchiyama I."/>
            <person name="Ito T."/>
            <person name="Fujiyama A."/>
            <person name="Inagaki F."/>
            <person name="Takami H."/>
        </authorList>
    </citation>
    <scope>NUCLEOTIDE SEQUENCE</scope>
    <source>
        <strain evidence="3">Expedition CK06-06</strain>
    </source>
</reference>
<dbReference type="InterPro" id="IPR004380">
    <property type="entry name" value="Asp_race"/>
</dbReference>
<dbReference type="PROSITE" id="PS00923">
    <property type="entry name" value="ASP_GLU_RACEMASE_1"/>
    <property type="match status" value="1"/>
</dbReference>